<evidence type="ECO:0000259" key="22">
    <source>
        <dbReference type="PROSITE" id="PS50113"/>
    </source>
</evidence>
<dbReference type="SUPFAM" id="SSF52172">
    <property type="entry name" value="CheY-like"/>
    <property type="match status" value="1"/>
</dbReference>
<dbReference type="SMART" id="SM00448">
    <property type="entry name" value="REC"/>
    <property type="match status" value="1"/>
</dbReference>
<dbReference type="SUPFAM" id="SSF55874">
    <property type="entry name" value="ATPase domain of HSP90 chaperone/DNA topoisomerase II/histidine kinase"/>
    <property type="match status" value="1"/>
</dbReference>
<evidence type="ECO:0000256" key="10">
    <source>
        <dbReference type="ARBA" id="ARBA00022840"/>
    </source>
</evidence>
<evidence type="ECO:0000256" key="3">
    <source>
        <dbReference type="ARBA" id="ARBA00022475"/>
    </source>
</evidence>
<dbReference type="Gene3D" id="1.10.287.970">
    <property type="entry name" value="His Kinase A (phosphoacceptor) domain"/>
    <property type="match status" value="1"/>
</dbReference>
<dbReference type="SUPFAM" id="SSF55785">
    <property type="entry name" value="PYP-like sensor domain (PAS domain)"/>
    <property type="match status" value="1"/>
</dbReference>
<dbReference type="GO" id="GO:0004673">
    <property type="term" value="F:protein histidine kinase activity"/>
    <property type="evidence" value="ECO:0007669"/>
    <property type="project" value="UniProtKB-EC"/>
</dbReference>
<evidence type="ECO:0000256" key="5">
    <source>
        <dbReference type="ARBA" id="ARBA00022553"/>
    </source>
</evidence>
<evidence type="ECO:0000313" key="24">
    <source>
        <dbReference type="EMBL" id="UUM31070.1"/>
    </source>
</evidence>
<feature type="domain" description="Histidine kinase" evidence="19">
    <location>
        <begin position="289"/>
        <end position="510"/>
    </location>
</feature>
<keyword evidence="14" id="KW-0805">Transcription regulation</keyword>
<dbReference type="InterPro" id="IPR036097">
    <property type="entry name" value="HisK_dim/P_sf"/>
</dbReference>
<sequence>MKPIKNLAQYYVDLLVKLGILRFSILLALALVALAVVVQVGVTLVLTGHVDDIDIVRSVFFGLLITPWAVYFLSVVVDQLEESRQRLTKLVSKLKDMRSRDQELNLQLQKNISKLNQEIEERIKAEEAREEAMKDLENEVYQRERTQVELAERTALLRSFIDASPDLIYYRNAEGIFSGCNRAMEELTGKKENQLVGLTPWDVYSKEEAQQIVETDQKVFTDNQTLTYEQWLHYPDGRKNYFELRKVPFYSKDGRHLGLVGFGRDITERKRHEESLEKASRDKTTFISTISHELRTPLNGIVGLSRMLLDTQLTEEQRHHMQTINVSAITLGNIFNDIIDMDKFDRRKLELYPSVLNFEQFVSEIESIAALMASQKGLRFDLERLSDLPSVIEVDATRLRQVLWNLISNAMKFTKEGGVVMSVSADVEEDVANITIEVEDSGIGIPESELSKIFAMYYQVKSGKDNLHAVGTGIGLSVSKQLINLMDGDITVVSEEGFGSTFTVTIRVPLAEVPEAEKSVPQKQPELNIFMVEDIELNITVARSLLESMGHEVSVAMTGEEAIEMFDPELYDLVFLDIQLPDMTGFDVAEFFRKTYKDLPPLVALTANVLKNKGEYLEKGMDAAISKPLSVTDVQDVITQFTQGENSLPVQSADKPTEVQESNDIYSRLLDLDMLHSYVDIVGTKPVIESIEMFEEMMPSYINVLDSNMVAKHQDGIVSEAHKIKGAAGSVGLKHIQSVAQKAQSPDLPAWWENIDDWVEEIKNEYQHDIKVLKEWLAQR</sequence>
<evidence type="ECO:0000256" key="15">
    <source>
        <dbReference type="PROSITE-ProRule" id="PRU00110"/>
    </source>
</evidence>
<dbReference type="PROSITE" id="PS50894">
    <property type="entry name" value="HPT"/>
    <property type="match status" value="1"/>
</dbReference>
<evidence type="ECO:0000256" key="14">
    <source>
        <dbReference type="PIRNR" id="PIRNR003182"/>
    </source>
</evidence>
<dbReference type="CDD" id="cd00082">
    <property type="entry name" value="HisKA"/>
    <property type="match status" value="1"/>
</dbReference>
<dbReference type="PIRSF" id="PIRSF003182">
    <property type="entry name" value="ArcB"/>
    <property type="match status" value="1"/>
</dbReference>
<evidence type="ECO:0000256" key="16">
    <source>
        <dbReference type="PROSITE-ProRule" id="PRU00169"/>
    </source>
</evidence>
<evidence type="ECO:0000256" key="17">
    <source>
        <dbReference type="SAM" id="Coils"/>
    </source>
</evidence>
<dbReference type="PRINTS" id="PR00344">
    <property type="entry name" value="BCTRLSENSOR"/>
</dbReference>
<evidence type="ECO:0000256" key="4">
    <source>
        <dbReference type="ARBA" id="ARBA00022519"/>
    </source>
</evidence>
<dbReference type="InterPro" id="IPR036890">
    <property type="entry name" value="HATPase_C_sf"/>
</dbReference>
<keyword evidence="11 18" id="KW-1133">Transmembrane helix</keyword>
<name>A0ABY5LMS4_9VIBR</name>
<evidence type="ECO:0000259" key="21">
    <source>
        <dbReference type="PROSITE" id="PS50112"/>
    </source>
</evidence>
<keyword evidence="9" id="KW-0378">Hydrolase</keyword>
<dbReference type="InterPro" id="IPR014409">
    <property type="entry name" value="Sig_transdc_His_kin_hyb_ArcB"/>
</dbReference>
<protein>
    <recommendedName>
        <fullName evidence="14">Aerobic respiration control sensor protein</fullName>
        <ecNumber evidence="14">2.7.13.3</ecNumber>
    </recommendedName>
</protein>
<keyword evidence="8 14" id="KW-0418">Kinase</keyword>
<dbReference type="Pfam" id="PF01627">
    <property type="entry name" value="Hpt"/>
    <property type="match status" value="1"/>
</dbReference>
<evidence type="ECO:0000256" key="6">
    <source>
        <dbReference type="ARBA" id="ARBA00022679"/>
    </source>
</evidence>
<evidence type="ECO:0000256" key="7">
    <source>
        <dbReference type="ARBA" id="ARBA00022692"/>
    </source>
</evidence>
<keyword evidence="17" id="KW-0175">Coiled coil</keyword>
<dbReference type="InterPro" id="IPR008207">
    <property type="entry name" value="Sig_transdc_His_kin_Hpt_dom"/>
</dbReference>
<keyword evidence="14" id="KW-0804">Transcription</keyword>
<dbReference type="Gene3D" id="3.30.450.20">
    <property type="entry name" value="PAS domain"/>
    <property type="match status" value="1"/>
</dbReference>
<dbReference type="InterPro" id="IPR000700">
    <property type="entry name" value="PAS-assoc_C"/>
</dbReference>
<dbReference type="PANTHER" id="PTHR43047">
    <property type="entry name" value="TWO-COMPONENT HISTIDINE PROTEIN KINASE"/>
    <property type="match status" value="1"/>
</dbReference>
<dbReference type="InterPro" id="IPR027460">
    <property type="entry name" value="ArcB_TM_sf"/>
</dbReference>
<dbReference type="InterPro" id="IPR004358">
    <property type="entry name" value="Sig_transdc_His_kin-like_C"/>
</dbReference>
<organism evidence="24 25">
    <name type="scientific">Vibrio japonicus</name>
    <dbReference type="NCBI Taxonomy" id="1824638"/>
    <lineage>
        <taxon>Bacteria</taxon>
        <taxon>Pseudomonadati</taxon>
        <taxon>Pseudomonadota</taxon>
        <taxon>Gammaproteobacteria</taxon>
        <taxon>Vibrionales</taxon>
        <taxon>Vibrionaceae</taxon>
        <taxon>Vibrio</taxon>
    </lineage>
</organism>
<keyword evidence="10 14" id="KW-0067">ATP-binding</keyword>
<comment type="catalytic activity">
    <reaction evidence="1 14">
        <text>ATP + protein L-histidine = ADP + protein N-phospho-L-histidine.</text>
        <dbReference type="EC" id="2.7.13.3"/>
    </reaction>
</comment>
<feature type="coiled-coil region" evidence="17">
    <location>
        <begin position="77"/>
        <end position="139"/>
    </location>
</feature>
<dbReference type="Pfam" id="PF02518">
    <property type="entry name" value="HATPase_c"/>
    <property type="match status" value="1"/>
</dbReference>
<gene>
    <name evidence="24" type="primary">arcB</name>
    <name evidence="24" type="ORF">NP165_02665</name>
</gene>
<dbReference type="RefSeq" id="WP_257084795.1">
    <property type="nucleotide sequence ID" value="NZ_CP102096.1"/>
</dbReference>
<dbReference type="Proteomes" id="UP001058602">
    <property type="component" value="Chromosome 1"/>
</dbReference>
<dbReference type="EC" id="2.7.13.3" evidence="14"/>
<keyword evidence="4 14" id="KW-0997">Cell inner membrane</keyword>
<keyword evidence="14" id="KW-0547">Nucleotide-binding</keyword>
<dbReference type="InterPro" id="IPR003594">
    <property type="entry name" value="HATPase_dom"/>
</dbReference>
<dbReference type="CDD" id="cd17546">
    <property type="entry name" value="REC_hyHK_CKI1_RcsC-like"/>
    <property type="match status" value="1"/>
</dbReference>
<dbReference type="CDD" id="cd00130">
    <property type="entry name" value="PAS"/>
    <property type="match status" value="1"/>
</dbReference>
<evidence type="ECO:0000256" key="8">
    <source>
        <dbReference type="ARBA" id="ARBA00022777"/>
    </source>
</evidence>
<dbReference type="InterPro" id="IPR040642">
    <property type="entry name" value="HKR_ArcB_TM"/>
</dbReference>
<evidence type="ECO:0000256" key="1">
    <source>
        <dbReference type="ARBA" id="ARBA00000085"/>
    </source>
</evidence>
<dbReference type="Pfam" id="PF18415">
    <property type="entry name" value="HKR_ArcB_TM"/>
    <property type="match status" value="1"/>
</dbReference>
<dbReference type="CDD" id="cd00088">
    <property type="entry name" value="HPT"/>
    <property type="match status" value="1"/>
</dbReference>
<comment type="subcellular location">
    <subcellularLocation>
        <location evidence="2 14">Cell inner membrane</location>
        <topology evidence="2 14">Multi-pass membrane protein</topology>
    </subcellularLocation>
</comment>
<feature type="modified residue" description="4-aspartylphosphate" evidence="16">
    <location>
        <position position="577"/>
    </location>
</feature>
<feature type="domain" description="Response regulatory" evidence="20">
    <location>
        <begin position="528"/>
        <end position="642"/>
    </location>
</feature>
<keyword evidence="3 14" id="KW-1003">Cell membrane</keyword>
<keyword evidence="13 14" id="KW-0472">Membrane</keyword>
<dbReference type="SMART" id="SM00388">
    <property type="entry name" value="HisKA"/>
    <property type="match status" value="1"/>
</dbReference>
<evidence type="ECO:0000259" key="20">
    <source>
        <dbReference type="PROSITE" id="PS50110"/>
    </source>
</evidence>
<evidence type="ECO:0000259" key="19">
    <source>
        <dbReference type="PROSITE" id="PS50109"/>
    </source>
</evidence>
<evidence type="ECO:0000256" key="13">
    <source>
        <dbReference type="ARBA" id="ARBA00023136"/>
    </source>
</evidence>
<dbReference type="InterPro" id="IPR035965">
    <property type="entry name" value="PAS-like_dom_sf"/>
</dbReference>
<accession>A0ABY5LMS4</accession>
<dbReference type="InterPro" id="IPR001789">
    <property type="entry name" value="Sig_transdc_resp-reg_receiver"/>
</dbReference>
<feature type="domain" description="HPt" evidence="23">
    <location>
        <begin position="683"/>
        <end position="776"/>
    </location>
</feature>
<dbReference type="SUPFAM" id="SSF47226">
    <property type="entry name" value="Histidine-containing phosphotransfer domain, HPT domain"/>
    <property type="match status" value="1"/>
</dbReference>
<feature type="domain" description="PAS" evidence="21">
    <location>
        <begin position="153"/>
        <end position="223"/>
    </location>
</feature>
<proteinExistence type="predicted"/>
<dbReference type="SMART" id="SM00073">
    <property type="entry name" value="HPT"/>
    <property type="match status" value="1"/>
</dbReference>
<dbReference type="PANTHER" id="PTHR43047:SF72">
    <property type="entry name" value="OSMOSENSING HISTIDINE PROTEIN KINASE SLN1"/>
    <property type="match status" value="1"/>
</dbReference>
<dbReference type="PROSITE" id="PS50109">
    <property type="entry name" value="HIS_KIN"/>
    <property type="match status" value="1"/>
</dbReference>
<dbReference type="Gene3D" id="1.20.120.160">
    <property type="entry name" value="HPT domain"/>
    <property type="match status" value="1"/>
</dbReference>
<evidence type="ECO:0000256" key="18">
    <source>
        <dbReference type="SAM" id="Phobius"/>
    </source>
</evidence>
<keyword evidence="6 14" id="KW-0808">Transferase</keyword>
<keyword evidence="5 16" id="KW-0597">Phosphoprotein</keyword>
<dbReference type="InterPro" id="IPR005467">
    <property type="entry name" value="His_kinase_dom"/>
</dbReference>
<dbReference type="PROSITE" id="PS50110">
    <property type="entry name" value="RESPONSE_REGULATORY"/>
    <property type="match status" value="1"/>
</dbReference>
<feature type="domain" description="PAC" evidence="22">
    <location>
        <begin position="226"/>
        <end position="278"/>
    </location>
</feature>
<dbReference type="Pfam" id="PF08448">
    <property type="entry name" value="PAS_4"/>
    <property type="match status" value="1"/>
</dbReference>
<dbReference type="InterPro" id="IPR000014">
    <property type="entry name" value="PAS"/>
</dbReference>
<evidence type="ECO:0000256" key="11">
    <source>
        <dbReference type="ARBA" id="ARBA00022989"/>
    </source>
</evidence>
<keyword evidence="12 14" id="KW-0902">Two-component regulatory system</keyword>
<dbReference type="PROSITE" id="PS50112">
    <property type="entry name" value="PAS"/>
    <property type="match status" value="1"/>
</dbReference>
<dbReference type="Pfam" id="PF00512">
    <property type="entry name" value="HisKA"/>
    <property type="match status" value="1"/>
</dbReference>
<evidence type="ECO:0000256" key="12">
    <source>
        <dbReference type="ARBA" id="ARBA00023012"/>
    </source>
</evidence>
<evidence type="ECO:0000256" key="9">
    <source>
        <dbReference type="ARBA" id="ARBA00022801"/>
    </source>
</evidence>
<feature type="transmembrane region" description="Helical" evidence="18">
    <location>
        <begin position="20"/>
        <end position="46"/>
    </location>
</feature>
<dbReference type="NCBIfam" id="NF008302">
    <property type="entry name" value="PRK11091.1"/>
    <property type="match status" value="1"/>
</dbReference>
<dbReference type="Gene3D" id="3.30.565.10">
    <property type="entry name" value="Histidine kinase-like ATPase, C-terminal domain"/>
    <property type="match status" value="1"/>
</dbReference>
<dbReference type="SMART" id="SM00091">
    <property type="entry name" value="PAS"/>
    <property type="match status" value="1"/>
</dbReference>
<dbReference type="InterPro" id="IPR013656">
    <property type="entry name" value="PAS_4"/>
</dbReference>
<feature type="transmembrane region" description="Helical" evidence="18">
    <location>
        <begin position="58"/>
        <end position="77"/>
    </location>
</feature>
<dbReference type="PROSITE" id="PS50113">
    <property type="entry name" value="PAC"/>
    <property type="match status" value="1"/>
</dbReference>
<evidence type="ECO:0000259" key="23">
    <source>
        <dbReference type="PROSITE" id="PS50894"/>
    </source>
</evidence>
<dbReference type="Pfam" id="PF00072">
    <property type="entry name" value="Response_reg"/>
    <property type="match status" value="1"/>
</dbReference>
<dbReference type="SUPFAM" id="SSF47384">
    <property type="entry name" value="Homodimeric domain of signal transducing histidine kinase"/>
    <property type="match status" value="1"/>
</dbReference>
<evidence type="ECO:0000313" key="25">
    <source>
        <dbReference type="Proteomes" id="UP001058602"/>
    </source>
</evidence>
<keyword evidence="25" id="KW-1185">Reference proteome</keyword>
<dbReference type="NCBIfam" id="TIGR00229">
    <property type="entry name" value="sensory_box"/>
    <property type="match status" value="1"/>
</dbReference>
<dbReference type="Gene3D" id="1.10.287.130">
    <property type="match status" value="1"/>
</dbReference>
<feature type="modified residue" description="Phosphohistidine" evidence="15">
    <location>
        <position position="722"/>
    </location>
</feature>
<dbReference type="InterPro" id="IPR011006">
    <property type="entry name" value="CheY-like_superfamily"/>
</dbReference>
<keyword evidence="7 18" id="KW-0812">Transmembrane</keyword>
<dbReference type="Gene3D" id="3.40.50.2300">
    <property type="match status" value="1"/>
</dbReference>
<reference evidence="24" key="1">
    <citation type="submission" date="2022-07" db="EMBL/GenBank/DDBJ databases">
        <title>Complete genome of Vibrio japonicus strain JCM 31412T and phylogenomic assessment of the Nereis clade of the genus Vibrio.</title>
        <authorList>
            <person name="Shlafstein M.D."/>
            <person name="Emsley S.A."/>
            <person name="Ushijima B."/>
            <person name="Videau P."/>
            <person name="Saw J.H."/>
        </authorList>
    </citation>
    <scope>NUCLEOTIDE SEQUENCE</scope>
    <source>
        <strain evidence="24">JCM 31412</strain>
    </source>
</reference>
<dbReference type="InterPro" id="IPR036641">
    <property type="entry name" value="HPT_dom_sf"/>
</dbReference>
<evidence type="ECO:0000256" key="2">
    <source>
        <dbReference type="ARBA" id="ARBA00004429"/>
    </source>
</evidence>
<dbReference type="InterPro" id="IPR003661">
    <property type="entry name" value="HisK_dim/P_dom"/>
</dbReference>
<dbReference type="CDD" id="cd16922">
    <property type="entry name" value="HATPase_EvgS-ArcB-TorS-like"/>
    <property type="match status" value="1"/>
</dbReference>
<dbReference type="EMBL" id="CP102096">
    <property type="protein sequence ID" value="UUM31070.1"/>
    <property type="molecule type" value="Genomic_DNA"/>
</dbReference>
<dbReference type="SMART" id="SM00387">
    <property type="entry name" value="HATPase_c"/>
    <property type="match status" value="1"/>
</dbReference>